<dbReference type="RefSeq" id="XP_016591925.1">
    <property type="nucleotide sequence ID" value="XM_016732597.1"/>
</dbReference>
<evidence type="ECO:0000313" key="4">
    <source>
        <dbReference type="Proteomes" id="UP000033710"/>
    </source>
</evidence>
<reference evidence="3 4" key="1">
    <citation type="journal article" date="2014" name="BMC Genomics">
        <title>Comparative genomics of the major fungal agents of human and animal Sporotrichosis: Sporothrix schenckii and Sporothrix brasiliensis.</title>
        <authorList>
            <person name="Teixeira M.M."/>
            <person name="de Almeida L.G."/>
            <person name="Kubitschek-Barreira P."/>
            <person name="Alves F.L."/>
            <person name="Kioshima E.S."/>
            <person name="Abadio A.K."/>
            <person name="Fernandes L."/>
            <person name="Derengowski L.S."/>
            <person name="Ferreira K.S."/>
            <person name="Souza R.C."/>
            <person name="Ruiz J.C."/>
            <person name="de Andrade N.C."/>
            <person name="Paes H.C."/>
            <person name="Nicola A.M."/>
            <person name="Albuquerque P."/>
            <person name="Gerber A.L."/>
            <person name="Martins V.P."/>
            <person name="Peconick L.D."/>
            <person name="Neto A.V."/>
            <person name="Chaucanez C.B."/>
            <person name="Silva P.A."/>
            <person name="Cunha O.L."/>
            <person name="de Oliveira F.F."/>
            <person name="dos Santos T.C."/>
            <person name="Barros A.L."/>
            <person name="Soares M.A."/>
            <person name="de Oliveira L.M."/>
            <person name="Marini M.M."/>
            <person name="Villalobos-Duno H."/>
            <person name="Cunha M.M."/>
            <person name="de Hoog S."/>
            <person name="da Silveira J.F."/>
            <person name="Henrissat B."/>
            <person name="Nino-Vega G.A."/>
            <person name="Cisalpino P.S."/>
            <person name="Mora-Montes H.M."/>
            <person name="Almeida S.R."/>
            <person name="Stajich J.E."/>
            <person name="Lopes-Bezerra L.M."/>
            <person name="Vasconcelos A.T."/>
            <person name="Felipe M.S."/>
        </authorList>
    </citation>
    <scope>NUCLEOTIDE SEQUENCE [LARGE SCALE GENOMIC DNA]</scope>
    <source>
        <strain evidence="3 4">1099-18</strain>
    </source>
</reference>
<feature type="domain" description="Utp8 beta-propeller" evidence="2">
    <location>
        <begin position="7"/>
        <end position="189"/>
    </location>
</feature>
<sequence length="1035" mass="110179">MTSNFHIQKPYVLASLPRSLAQVDGKSVVGEVYGQRPGVKKRRRAEVVVGIDGESANIYDIASSRLITSYPIPPQAKFSCAPCSIRLRSSSSRDATVARYTYIATREPARKLSLFKDTVEAAGATASESVTASLGRTGDIVALHTLSLPEKKADAPASSVVVDLLAVYSDGQVTCFDGETLKEKYKASVASLSQDPVPRGSNVLVEFVQMGLASDVVKGLGLGDYLSGIFSQTIDAEGGFNPDIVFVITTVTGGQVGNGAARYLHILSADSERDVLLQAHYIRLPTPTAGETTDGVVLSQPTYRLDVLSGSLLALEGESILSYDLTRSVPRVVSNIAIPGVTSFLRLSKSSILAATPTSFSVYNPLFKSLQASTALDVQASVKSSRGEAPKSDSNGSRACSFVSFFPQLELAVALLDSNLVAVQLEPPRTRSKKRRADGLLIDSIGRGSSLADARTSAESAPLPKKYLPGTMSASYLAQFNADAKSADALLAEQDIPGFDDLLAERLGIQSLSDWRWQRPLEATAAVDAMDETQDGDEGNAATNGLPNGTTNGLTNGLTTGNTTNVRTTTPPPPSSSTHRAKYPLADRRWVVYAISRIFTVKEQAGGRLRLRCKVPSSDILNYLVDAGHLSVANTRSALRESLREVDDDDQLLGESLPAVLAHVDPSLDLLLRWLYETKLGATELLSATLLLMRSLELVDKPAEQPKLLEGTLLRNGDAAAEGEGEADAAHSGDKTAPPEQLELDELDQQLHLAEYFLQHVENDPRDLALDIAIGKLGSCPAMATVQGLRRIFRTDEIRALIEVLRKQMVDQGWATRYMDMDEPSTTTDTNGAAAGAAAAAAAAAAADTTPLNYSIRLIADLLCRCIDAVRPGEWLINDEEVAASAAAVAAVSNDDAPSWSEAAAGGDFFALLKWQVSAALEGVQEALYLRGLVGEAVRYGMGVEKIASKAAHLAKNSQGDEAKARPQTVAAPAAASVVSGLPLGLRAPTGLPRHTDVTATKVVYGGEIVKRTKREIGHLTSKKVGAYTLERIVF</sequence>
<organism evidence="3 4">
    <name type="scientific">Sporothrix schenckii 1099-18</name>
    <dbReference type="NCBI Taxonomy" id="1397361"/>
    <lineage>
        <taxon>Eukaryota</taxon>
        <taxon>Fungi</taxon>
        <taxon>Dikarya</taxon>
        <taxon>Ascomycota</taxon>
        <taxon>Pezizomycotina</taxon>
        <taxon>Sordariomycetes</taxon>
        <taxon>Sordariomycetidae</taxon>
        <taxon>Ophiostomatales</taxon>
        <taxon>Ophiostomataceae</taxon>
        <taxon>Sporothrix</taxon>
    </lineage>
</organism>
<dbReference type="VEuPathDB" id="FungiDB:SPSK_05888"/>
<evidence type="ECO:0000259" key="2">
    <source>
        <dbReference type="Pfam" id="PF10395"/>
    </source>
</evidence>
<dbReference type="Pfam" id="PF10395">
    <property type="entry name" value="Utp8_b_propeller"/>
    <property type="match status" value="1"/>
</dbReference>
<dbReference type="KEGG" id="ssck:SPSK_05888"/>
<dbReference type="EMBL" id="AXCR01000001">
    <property type="protein sequence ID" value="KJR89249.1"/>
    <property type="molecule type" value="Genomic_DNA"/>
</dbReference>
<feature type="region of interest" description="Disordered" evidence="1">
    <location>
        <begin position="719"/>
        <end position="738"/>
    </location>
</feature>
<reference evidence="3 4" key="2">
    <citation type="journal article" date="2015" name="Eukaryot. Cell">
        <title>Asexual propagation of a virulent clone complex in a human and feline outbreak of sporotrichosis.</title>
        <authorList>
            <person name="Teixeira Mde M."/>
            <person name="Rodrigues A.M."/>
            <person name="Tsui C.K."/>
            <person name="de Almeida L.G."/>
            <person name="Van Diepeningen A.D."/>
            <person name="van den Ende B.G."/>
            <person name="Fernandes G.F."/>
            <person name="Kano R."/>
            <person name="Hamelin R.C."/>
            <person name="Lopes-Bezerra L.M."/>
            <person name="Vasconcelos A.T."/>
            <person name="de Hoog S."/>
            <person name="de Camargo Z.P."/>
            <person name="Felipe M.S."/>
        </authorList>
    </citation>
    <scope>NUCLEOTIDE SEQUENCE [LARGE SCALE GENOMIC DNA]</scope>
    <source>
        <strain evidence="3 4">1099-18</strain>
    </source>
</reference>
<evidence type="ECO:0000313" key="3">
    <source>
        <dbReference type="EMBL" id="KJR89249.1"/>
    </source>
</evidence>
<gene>
    <name evidence="3" type="ORF">SPSK_05888</name>
</gene>
<protein>
    <recommendedName>
        <fullName evidence="2">Utp8 beta-propeller domain-containing protein</fullName>
    </recommendedName>
</protein>
<dbReference type="InterPro" id="IPR018843">
    <property type="entry name" value="Utp8_b-prop"/>
</dbReference>
<dbReference type="Proteomes" id="UP000033710">
    <property type="component" value="Unassembled WGS sequence"/>
</dbReference>
<dbReference type="AlphaFoldDB" id="A0A0F2MJK9"/>
<proteinExistence type="predicted"/>
<comment type="caution">
    <text evidence="3">The sequence shown here is derived from an EMBL/GenBank/DDBJ whole genome shotgun (WGS) entry which is preliminary data.</text>
</comment>
<feature type="compositionally biased region" description="Low complexity" evidence="1">
    <location>
        <begin position="543"/>
        <end position="569"/>
    </location>
</feature>
<accession>A0A0F2MJK9</accession>
<dbReference type="OrthoDB" id="5330858at2759"/>
<feature type="region of interest" description="Disordered" evidence="1">
    <location>
        <begin position="531"/>
        <end position="581"/>
    </location>
</feature>
<evidence type="ECO:0000256" key="1">
    <source>
        <dbReference type="SAM" id="MobiDB-lite"/>
    </source>
</evidence>
<dbReference type="GeneID" id="27667874"/>
<name>A0A0F2MJK9_SPOSC</name>